<evidence type="ECO:0000256" key="17">
    <source>
        <dbReference type="SAM" id="Coils"/>
    </source>
</evidence>
<dbReference type="EMBL" id="FSRL01000001">
    <property type="protein sequence ID" value="SIN97867.1"/>
    <property type="molecule type" value="Genomic_DNA"/>
</dbReference>
<evidence type="ECO:0000256" key="15">
    <source>
        <dbReference type="ARBA" id="ARBA00059004"/>
    </source>
</evidence>
<dbReference type="RefSeq" id="WP_074255981.1">
    <property type="nucleotide sequence ID" value="NZ_FSRL01000001.1"/>
</dbReference>
<keyword evidence="12 18" id="KW-1133">Transmembrane helix</keyword>
<feature type="domain" description="Histidine kinase" evidence="19">
    <location>
        <begin position="374"/>
        <end position="586"/>
    </location>
</feature>
<dbReference type="GO" id="GO:0005886">
    <property type="term" value="C:plasma membrane"/>
    <property type="evidence" value="ECO:0007669"/>
    <property type="project" value="UniProtKB-SubCell"/>
</dbReference>
<dbReference type="OrthoDB" id="7568856at2"/>
<keyword evidence="17" id="KW-0175">Coiled coil</keyword>
<evidence type="ECO:0000256" key="18">
    <source>
        <dbReference type="SAM" id="Phobius"/>
    </source>
</evidence>
<evidence type="ECO:0000313" key="20">
    <source>
        <dbReference type="EMBL" id="SIN97867.1"/>
    </source>
</evidence>
<dbReference type="SMART" id="SM00388">
    <property type="entry name" value="HisKA"/>
    <property type="match status" value="1"/>
</dbReference>
<dbReference type="FunFam" id="1.10.287.130:FF:000049">
    <property type="entry name" value="C4-dicarboxylate transport sensor protein DctB"/>
    <property type="match status" value="1"/>
</dbReference>
<dbReference type="Gene3D" id="3.30.450.20">
    <property type="entry name" value="PAS domain"/>
    <property type="match status" value="1"/>
</dbReference>
<dbReference type="InterPro" id="IPR029151">
    <property type="entry name" value="Sensor-like_sf"/>
</dbReference>
<sequence length="591" mass="63036">MTRRLVIILLYLAAAALLSAAVGWGGFTSALDEVERRGRSDLRLTSQRLTAQLQSYGELAVALADRPELRAHIAERGNLAEVTAVIQRHADMTGSVAVLLTDAEGRVLASTNGAPDDYGRLGGPVVERARQGALGSGHGVDAGSGRRLYSFAAPIYSEAGPVEGTVVVRADLGLIELDWAGDPVPVFFSDAAGVIFAANRFELLFRSRTEPAERAIYAGVELRPFIDHRPWQAEGRDLWWVDAGPYIPSAALHMVQELPVIGMRGEALIDLSPAIRIAALGAAATAALCLGFGAFLFLLSERRRALALRLAVEARANAVLEARVEKRTAALRAANERLKAEVHERMEAEAALRRAQADLVQAGKLSALGQMSAGLSHELNQPLMAIRSFAENAESFLERGSPERAAQNLGRIGDLARRMGRIIRNLRAFARQESEPIGRVDLGAVVEAVLEMAEGRVRQAGIEVAWMPPPAPVMVRGGEVRLQQVVLNLVSNGIDAMAGSAAARLEIAIEPGAPVRLRVADSGPGIAEPDRIFDPFYSTKEVGASEGMGLGLSISYGLVQSFGGNIRGVNRPEGGAEFTVELQPADMEAAA</sequence>
<dbReference type="Pfam" id="PF02518">
    <property type="entry name" value="HATPase_c"/>
    <property type="match status" value="1"/>
</dbReference>
<keyword evidence="7" id="KW-0808">Transferase</keyword>
<dbReference type="GO" id="GO:0005524">
    <property type="term" value="F:ATP binding"/>
    <property type="evidence" value="ECO:0007669"/>
    <property type="project" value="UniProtKB-KW"/>
</dbReference>
<dbReference type="SUPFAM" id="SSF103190">
    <property type="entry name" value="Sensory domain-like"/>
    <property type="match status" value="1"/>
</dbReference>
<dbReference type="Gene3D" id="1.10.287.130">
    <property type="match status" value="1"/>
</dbReference>
<comment type="subcellular location">
    <subcellularLocation>
        <location evidence="2">Cell inner membrane</location>
        <topology evidence="2">Multi-pass membrane protein</topology>
    </subcellularLocation>
</comment>
<gene>
    <name evidence="20" type="ORF">SAMN05444002_1896</name>
</gene>
<dbReference type="InterPro" id="IPR036097">
    <property type="entry name" value="HisK_dim/P_sf"/>
</dbReference>
<proteinExistence type="predicted"/>
<feature type="transmembrane region" description="Helical" evidence="18">
    <location>
        <begin position="277"/>
        <end position="299"/>
    </location>
</feature>
<dbReference type="CDD" id="cd00082">
    <property type="entry name" value="HisKA"/>
    <property type="match status" value="1"/>
</dbReference>
<dbReference type="InterPro" id="IPR036890">
    <property type="entry name" value="HATPase_C_sf"/>
</dbReference>
<evidence type="ECO:0000256" key="6">
    <source>
        <dbReference type="ARBA" id="ARBA00022553"/>
    </source>
</evidence>
<evidence type="ECO:0000256" key="3">
    <source>
        <dbReference type="ARBA" id="ARBA00012438"/>
    </source>
</evidence>
<keyword evidence="9" id="KW-0547">Nucleotide-binding</keyword>
<evidence type="ECO:0000256" key="4">
    <source>
        <dbReference type="ARBA" id="ARBA00022475"/>
    </source>
</evidence>
<keyword evidence="4" id="KW-1003">Cell membrane</keyword>
<evidence type="ECO:0000256" key="14">
    <source>
        <dbReference type="ARBA" id="ARBA00023136"/>
    </source>
</evidence>
<evidence type="ECO:0000256" key="1">
    <source>
        <dbReference type="ARBA" id="ARBA00000085"/>
    </source>
</evidence>
<dbReference type="SUPFAM" id="SSF55874">
    <property type="entry name" value="ATPase domain of HSP90 chaperone/DNA topoisomerase II/histidine kinase"/>
    <property type="match status" value="1"/>
</dbReference>
<dbReference type="InterPro" id="IPR005467">
    <property type="entry name" value="His_kinase_dom"/>
</dbReference>
<keyword evidence="6" id="KW-0597">Phosphoprotein</keyword>
<dbReference type="SUPFAM" id="SSF47384">
    <property type="entry name" value="Homodimeric domain of signal transducing histidine kinase"/>
    <property type="match status" value="1"/>
</dbReference>
<dbReference type="GO" id="GO:0000155">
    <property type="term" value="F:phosphorelay sensor kinase activity"/>
    <property type="evidence" value="ECO:0007669"/>
    <property type="project" value="InterPro"/>
</dbReference>
<evidence type="ECO:0000256" key="2">
    <source>
        <dbReference type="ARBA" id="ARBA00004429"/>
    </source>
</evidence>
<protein>
    <recommendedName>
        <fullName evidence="16">C4-dicarboxylate transport sensor protein DctB</fullName>
        <ecNumber evidence="3">2.7.13.3</ecNumber>
    </recommendedName>
</protein>
<dbReference type="EC" id="2.7.13.3" evidence="3"/>
<dbReference type="SMART" id="SM00387">
    <property type="entry name" value="HATPase_c"/>
    <property type="match status" value="1"/>
</dbReference>
<dbReference type="InterPro" id="IPR017055">
    <property type="entry name" value="Sig_transdc_His_kinase_DctB"/>
</dbReference>
<dbReference type="InterPro" id="IPR003661">
    <property type="entry name" value="HisK_dim/P_dom"/>
</dbReference>
<accession>A0A1N6FRK2</accession>
<comment type="catalytic activity">
    <reaction evidence="1">
        <text>ATP + protein L-histidine = ADP + protein N-phospho-L-histidine.</text>
        <dbReference type="EC" id="2.7.13.3"/>
    </reaction>
</comment>
<evidence type="ECO:0000259" key="19">
    <source>
        <dbReference type="PROSITE" id="PS50109"/>
    </source>
</evidence>
<dbReference type="PROSITE" id="PS50109">
    <property type="entry name" value="HIS_KIN"/>
    <property type="match status" value="1"/>
</dbReference>
<feature type="coiled-coil region" evidence="17">
    <location>
        <begin position="321"/>
        <end position="358"/>
    </location>
</feature>
<evidence type="ECO:0000256" key="16">
    <source>
        <dbReference type="ARBA" id="ARBA00073143"/>
    </source>
</evidence>
<keyword evidence="14 18" id="KW-0472">Membrane</keyword>
<evidence type="ECO:0000256" key="7">
    <source>
        <dbReference type="ARBA" id="ARBA00022679"/>
    </source>
</evidence>
<dbReference type="PANTHER" id="PTHR43065:SF46">
    <property type="entry name" value="C4-DICARBOXYLATE TRANSPORT SENSOR PROTEIN DCTB"/>
    <property type="match status" value="1"/>
</dbReference>
<evidence type="ECO:0000256" key="5">
    <source>
        <dbReference type="ARBA" id="ARBA00022519"/>
    </source>
</evidence>
<dbReference type="PANTHER" id="PTHR43065">
    <property type="entry name" value="SENSOR HISTIDINE KINASE"/>
    <property type="match status" value="1"/>
</dbReference>
<dbReference type="PIRSF" id="PIRSF036431">
    <property type="entry name" value="STHK_DctB"/>
    <property type="match status" value="1"/>
</dbReference>
<dbReference type="InterPro" id="IPR004358">
    <property type="entry name" value="Sig_transdc_His_kin-like_C"/>
</dbReference>
<keyword evidence="11" id="KW-0067">ATP-binding</keyword>
<organism evidence="20 21">
    <name type="scientific">Vannielia litorea</name>
    <dbReference type="NCBI Taxonomy" id="1217970"/>
    <lineage>
        <taxon>Bacteria</taxon>
        <taxon>Pseudomonadati</taxon>
        <taxon>Pseudomonadota</taxon>
        <taxon>Alphaproteobacteria</taxon>
        <taxon>Rhodobacterales</taxon>
        <taxon>Paracoccaceae</taxon>
        <taxon>Vannielia</taxon>
    </lineage>
</organism>
<keyword evidence="8 18" id="KW-0812">Transmembrane</keyword>
<dbReference type="Gene3D" id="3.30.565.10">
    <property type="entry name" value="Histidine kinase-like ATPase, C-terminal domain"/>
    <property type="match status" value="1"/>
</dbReference>
<evidence type="ECO:0000256" key="9">
    <source>
        <dbReference type="ARBA" id="ARBA00022741"/>
    </source>
</evidence>
<keyword evidence="10 20" id="KW-0418">Kinase</keyword>
<keyword evidence="21" id="KW-1185">Reference proteome</keyword>
<name>A0A1N6FRK2_9RHOB</name>
<keyword evidence="13" id="KW-0902">Two-component regulatory system</keyword>
<evidence type="ECO:0000256" key="8">
    <source>
        <dbReference type="ARBA" id="ARBA00022692"/>
    </source>
</evidence>
<evidence type="ECO:0000256" key="12">
    <source>
        <dbReference type="ARBA" id="ARBA00022989"/>
    </source>
</evidence>
<dbReference type="InterPro" id="IPR003594">
    <property type="entry name" value="HATPase_dom"/>
</dbReference>
<dbReference type="PRINTS" id="PR00344">
    <property type="entry name" value="BCTRLSENSOR"/>
</dbReference>
<evidence type="ECO:0000256" key="10">
    <source>
        <dbReference type="ARBA" id="ARBA00022777"/>
    </source>
</evidence>
<reference evidence="21" key="1">
    <citation type="submission" date="2016-11" db="EMBL/GenBank/DDBJ databases">
        <authorList>
            <person name="Varghese N."/>
            <person name="Submissions S."/>
        </authorList>
    </citation>
    <scope>NUCLEOTIDE SEQUENCE [LARGE SCALE GENOMIC DNA]</scope>
    <source>
        <strain evidence="21">DSM 29440</strain>
    </source>
</reference>
<keyword evidence="5" id="KW-0997">Cell inner membrane</keyword>
<dbReference type="Proteomes" id="UP000184932">
    <property type="component" value="Unassembled WGS sequence"/>
</dbReference>
<evidence type="ECO:0000313" key="21">
    <source>
        <dbReference type="Proteomes" id="UP000184932"/>
    </source>
</evidence>
<evidence type="ECO:0000256" key="13">
    <source>
        <dbReference type="ARBA" id="ARBA00023012"/>
    </source>
</evidence>
<comment type="function">
    <text evidence="15">Member of the two-component regulatory system DctB/DctD involved in the transport of C4-dicarboxylates. DctB functions as a membrane-associated protein kinase that phosphorylates DctD in response to environmental signals.</text>
</comment>
<dbReference type="Pfam" id="PF00512">
    <property type="entry name" value="HisKA"/>
    <property type="match status" value="1"/>
</dbReference>
<evidence type="ECO:0000256" key="11">
    <source>
        <dbReference type="ARBA" id="ARBA00022840"/>
    </source>
</evidence>
<dbReference type="STRING" id="1217970.SAMN05444002_1896"/>
<dbReference type="AlphaFoldDB" id="A0A1N6FRK2"/>